<keyword evidence="2" id="KW-1185">Reference proteome</keyword>
<organism evidence="1 2">
    <name type="scientific">Rhodobacter phage RcTitan</name>
    <dbReference type="NCBI Taxonomy" id="1662330"/>
    <lineage>
        <taxon>Viruses</taxon>
        <taxon>Duplodnaviria</taxon>
        <taxon>Heunggongvirae</taxon>
        <taxon>Uroviricota</taxon>
        <taxon>Caudoviricetes</taxon>
        <taxon>Titanvirus</taxon>
        <taxon>Titanvirus rctitan</taxon>
    </lineage>
</organism>
<dbReference type="KEGG" id="vg:26796442"/>
<proteinExistence type="predicted"/>
<dbReference type="RefSeq" id="YP_009225674.1">
    <property type="nucleotide sequence ID" value="NC_029097.1"/>
</dbReference>
<sequence>MTMQDNRRLFDITTRNQLYIEGVKGGMFLEFQRMLAELSKELQDLFGRMKYRSLDLLNKAQLNALLVRLRRVQYRIFGSYAGQLVKQIEAFMNASLVVNRRMFGSFFQPPGVDNNGVQSDEDAVAFIPLFIDTNRTTPLFGAAAITGAGAALWARLKNLPMPANGVLLANFVKAFGNSAQGQIENIVKQAWANGLSVEELVAVLVGTPGAALGGFQQGSSSQIDRIKNQGRAVIDTVVQFVAAGVSAAVASAFFNRYVWNSIIDSATTDICRHRDGKIFEFATGPRPPAHMRCRSHITPLTPTGAAYAAASLGSWLASQPEPVQKDFDGGTSQPLTLAQYESKLARILS</sequence>
<dbReference type="OrthoDB" id="3800at10239"/>
<evidence type="ECO:0000313" key="2">
    <source>
        <dbReference type="Proteomes" id="UP000203710"/>
    </source>
</evidence>
<name>A0A0K1LKJ7_9CAUD</name>
<gene>
    <name evidence="1" type="ORF">RCTITAN_9</name>
</gene>
<accession>A0A0K1LKJ7</accession>
<protein>
    <submittedName>
        <fullName evidence="1">Head morphogenesis</fullName>
    </submittedName>
</protein>
<dbReference type="GeneID" id="26796442"/>
<reference evidence="1 2" key="1">
    <citation type="journal article" date="2016" name="Genome Announc.">
        <title>Complete Genome Sequences of Five Bacteriophages That Infect Rhodobacter capsulatus.</title>
        <authorList>
            <person name="Bollivar D.W."/>
            <person name="Bernardoni B."/>
            <person name="Bockman M.R."/>
            <person name="Miller B.M."/>
            <person name="Russell D.A."/>
            <person name="Delesalle V.A."/>
            <person name="Krukonis G.P."/>
            <person name="Hatfull G.F."/>
            <person name="Cross M.R."/>
            <person name="Szewczyk M.M."/>
            <person name="Eppurath A."/>
        </authorList>
    </citation>
    <scope>NUCLEOTIDE SEQUENCE [LARGE SCALE GENOMIC DNA]</scope>
</reference>
<dbReference type="InterPro" id="IPR006528">
    <property type="entry name" value="Phage_head_morphogenesis_dom"/>
</dbReference>
<dbReference type="EMBL" id="KR935213">
    <property type="protein sequence ID" value="AKU43026.1"/>
    <property type="molecule type" value="Genomic_DNA"/>
</dbReference>
<evidence type="ECO:0000313" key="1">
    <source>
        <dbReference type="EMBL" id="AKU43026.1"/>
    </source>
</evidence>
<dbReference type="Proteomes" id="UP000203710">
    <property type="component" value="Segment"/>
</dbReference>
<dbReference type="NCBIfam" id="TIGR01641">
    <property type="entry name" value="phageSPP1_gp7"/>
    <property type="match status" value="1"/>
</dbReference>